<organism evidence="1 2">
    <name type="scientific">Oryzihumus leptocrescens</name>
    <dbReference type="NCBI Taxonomy" id="297536"/>
    <lineage>
        <taxon>Bacteria</taxon>
        <taxon>Bacillati</taxon>
        <taxon>Actinomycetota</taxon>
        <taxon>Actinomycetes</taxon>
        <taxon>Micrococcales</taxon>
        <taxon>Intrasporangiaceae</taxon>
        <taxon>Oryzihumus</taxon>
    </lineage>
</organism>
<comment type="caution">
    <text evidence="1">The sequence shown here is derived from an EMBL/GenBank/DDBJ whole genome shotgun (WGS) entry which is preliminary data.</text>
</comment>
<dbReference type="AlphaFoldDB" id="A0A542Z9G6"/>
<accession>A0A542Z9G6</accession>
<dbReference type="RefSeq" id="WP_141790346.1">
    <property type="nucleotide sequence ID" value="NZ_BAAAKX010000019.1"/>
</dbReference>
<dbReference type="OrthoDB" id="3700292at2"/>
<evidence type="ECO:0000313" key="2">
    <source>
        <dbReference type="Proteomes" id="UP000319514"/>
    </source>
</evidence>
<dbReference type="EMBL" id="VFOQ01000002">
    <property type="protein sequence ID" value="TQL56997.1"/>
    <property type="molecule type" value="Genomic_DNA"/>
</dbReference>
<name>A0A542Z9G6_9MICO</name>
<reference evidence="1 2" key="1">
    <citation type="submission" date="2019-06" db="EMBL/GenBank/DDBJ databases">
        <title>Sequencing the genomes of 1000 actinobacteria strains.</title>
        <authorList>
            <person name="Klenk H.-P."/>
        </authorList>
    </citation>
    <scope>NUCLEOTIDE SEQUENCE [LARGE SCALE GENOMIC DNA]</scope>
    <source>
        <strain evidence="1 2">DSM 18082</strain>
    </source>
</reference>
<evidence type="ECO:0000313" key="1">
    <source>
        <dbReference type="EMBL" id="TQL56997.1"/>
    </source>
</evidence>
<protein>
    <submittedName>
        <fullName evidence="1">Uncharacterized protein</fullName>
    </submittedName>
</protein>
<proteinExistence type="predicted"/>
<gene>
    <name evidence="1" type="ORF">FB474_3765</name>
</gene>
<keyword evidence="2" id="KW-1185">Reference proteome</keyword>
<sequence>MRRQLEGPHLPTLVERVRAEYGNSARIVSAERVRRGGVGGFFARERFHLVIEVTPRPGQVEVRSGVAPDGTVSGPVLAPPAPATSLLELADRVSAQEDALRAGAAPSPEVSTETPAFADVLARLHDTVAEAAPPVPRTAPRVFPDLTGRAEALGIPPTVLVGAHDPVVLYRRLAAWLESFPAPPLPAHAPGQVLALAGELPAALRVAGVLAREIGAAQWDIFVVTPSPSSVQGIPLARVFGDAAAVAAQRRSWGQGRPSKVVVVDAPMLPDLRGWAHGVLAALAPTLTWGVVHASSKPGDVARWAARLGQVDALALEHVAATADPASVLTQCPVPVGLLDGRRATVEVWADLLTARLEAER</sequence>
<dbReference type="Proteomes" id="UP000319514">
    <property type="component" value="Unassembled WGS sequence"/>
</dbReference>